<dbReference type="GO" id="GO:0003677">
    <property type="term" value="F:DNA binding"/>
    <property type="evidence" value="ECO:0007669"/>
    <property type="project" value="InterPro"/>
</dbReference>
<dbReference type="KEGG" id="htl:HPTL_P041"/>
<feature type="domain" description="Helicase/UvrB N-terminal" evidence="1">
    <location>
        <begin position="92"/>
        <end position="250"/>
    </location>
</feature>
<dbReference type="Proteomes" id="UP000262004">
    <property type="component" value="Plasmid pTH1"/>
</dbReference>
<keyword evidence="4" id="KW-1185">Reference proteome</keyword>
<dbReference type="Pfam" id="PF19778">
    <property type="entry name" value="RE_endonuc"/>
    <property type="match status" value="1"/>
</dbReference>
<evidence type="ECO:0000313" key="3">
    <source>
        <dbReference type="EMBL" id="BBD78386.1"/>
    </source>
</evidence>
<sequence>MKIKFESDQEYQLEAIRAVTGVFEGQPLGEGLYTLSMESDELYGIAAYANQLLLSPEAVLENVRRVQEANGLPLSERLEAIEIPDGGIALNFSVEMETGTGKTYVYLRTIYELHHLYGFKKFIVAVPNVAIREGVLSNLRLTKEHFGALYGNVPVDYWVYDSKQVSRLRSFATESTLQILIINIDAFNKPGNNVIFLPNDRLSGFRPIEFIRAAHPIVIVDEPQNFESDLAKRALASLNPLCTLRYSATHRNPYNLLYRLDPVRAYDLGLVKQIEVTSVLEEENFNVPYLKLKEVKATKSSISAKAELDVWDGSATKRKSVTLKQGSDLYELSGGRELYRGYVVDEIDAGFKYVSFANGVRLEEGQEQGVGADALMRAQIRETVREHLNKELAVARLPEGQRLKVLSLFFIDRVANYRGEDAKFRRWFEEAYLELSALPAYASLNLPPVEQVHGGYFAEDRTGWKDTSGNTQADEEAYEKIMRDKERLLSLEEPLRFIFSHSALREGWDNPNVFQICTLNETRSEIKKRQEIGRGLRLPVRENGERSFDARVNRLTVIANESYRDFAKALQTEIEEETGIAFGQERIKNSRERRTLKLKKGWELNEDFRALWERIKHHTRYRVEFDTEDLVRRAAKAIREMPKVERPRYRIEKGRIVRLGKDLETELARVNTEDPDFRPAVPDLLAYLQRETELTRGTLARILKESGRLADAKVNPQQFIDLALSAVRNTLEELMVEGIKYERLEGQAYDMMLFESKELIGYLDKIVEVSNSIYDGVIFQSEVERGFAEALDRREDVKLFVKLPDWFEVDTPLGKYRPDWAVVMVDGEQEKLYFICETKGSKDVTKLRVSERLKIESGRAHFRELEVPYVVETSAAELSPERVRSSCQGSE</sequence>
<evidence type="ECO:0000259" key="1">
    <source>
        <dbReference type="Pfam" id="PF04851"/>
    </source>
</evidence>
<dbReference type="InterPro" id="IPR006935">
    <property type="entry name" value="Helicase/UvrB_N"/>
</dbReference>
<name>A0A2Z6E0S0_HYDTE</name>
<keyword evidence="3" id="KW-0378">Hydrolase</keyword>
<dbReference type="GO" id="GO:0015668">
    <property type="term" value="F:type III site-specific deoxyribonuclease activity"/>
    <property type="evidence" value="ECO:0007669"/>
    <property type="project" value="InterPro"/>
</dbReference>
<feature type="domain" description="Type III restriction enzyme C-terminal endonuclease" evidence="2">
    <location>
        <begin position="771"/>
        <end position="871"/>
    </location>
</feature>
<dbReference type="Gene3D" id="3.40.50.300">
    <property type="entry name" value="P-loop containing nucleotide triphosphate hydrolases"/>
    <property type="match status" value="2"/>
</dbReference>
<keyword evidence="3" id="KW-0067">ATP-binding</keyword>
<dbReference type="InterPro" id="IPR027417">
    <property type="entry name" value="P-loop_NTPase"/>
</dbReference>
<evidence type="ECO:0000259" key="2">
    <source>
        <dbReference type="Pfam" id="PF19778"/>
    </source>
</evidence>
<evidence type="ECO:0000313" key="4">
    <source>
        <dbReference type="Proteomes" id="UP000262004"/>
    </source>
</evidence>
<accession>A0A2Z6E0S0</accession>
<organism evidence="3 4">
    <name type="scientific">Hydrogenophilus thermoluteolus</name>
    <name type="common">Pseudomonas hydrogenothermophila</name>
    <dbReference type="NCBI Taxonomy" id="297"/>
    <lineage>
        <taxon>Bacteria</taxon>
        <taxon>Pseudomonadati</taxon>
        <taxon>Pseudomonadota</taxon>
        <taxon>Hydrogenophilia</taxon>
        <taxon>Hydrogenophilales</taxon>
        <taxon>Hydrogenophilaceae</taxon>
        <taxon>Hydrogenophilus</taxon>
    </lineage>
</organism>
<dbReference type="RefSeq" id="WP_119336224.1">
    <property type="nucleotide sequence ID" value="NZ_AP018559.1"/>
</dbReference>
<keyword evidence="3" id="KW-0347">Helicase</keyword>
<protein>
    <submittedName>
        <fullName evidence="3">DEAD/DEAH box helicase</fullName>
    </submittedName>
</protein>
<dbReference type="GO" id="GO:0004386">
    <property type="term" value="F:helicase activity"/>
    <property type="evidence" value="ECO:0007669"/>
    <property type="project" value="UniProtKB-KW"/>
</dbReference>
<reference evidence="3 4" key="1">
    <citation type="submission" date="2018-04" db="EMBL/GenBank/DDBJ databases">
        <title>Complete genome sequence of Hydrogenophilus thermoluteolus TH-1.</title>
        <authorList>
            <person name="Arai H."/>
        </authorList>
    </citation>
    <scope>NUCLEOTIDE SEQUENCE [LARGE SCALE GENOMIC DNA]</scope>
    <source>
        <strain evidence="3 4">TH-1</strain>
        <plasmid evidence="4">pth1 dna</plasmid>
    </source>
</reference>
<keyword evidence="3" id="KW-0547">Nucleotide-binding</keyword>
<gene>
    <name evidence="3" type="ORF">HPTL_P041</name>
</gene>
<dbReference type="EMBL" id="AP018559">
    <property type="protein sequence ID" value="BBD78386.1"/>
    <property type="molecule type" value="Genomic_DNA"/>
</dbReference>
<geneLocation type="plasmid" evidence="4">
    <name>pth1 dna</name>
</geneLocation>
<keyword evidence="3" id="KW-0614">Plasmid</keyword>
<dbReference type="GO" id="GO:0005524">
    <property type="term" value="F:ATP binding"/>
    <property type="evidence" value="ECO:0007669"/>
    <property type="project" value="InterPro"/>
</dbReference>
<dbReference type="AlphaFoldDB" id="A0A2Z6E0S0"/>
<proteinExistence type="predicted"/>
<dbReference type="SUPFAM" id="SSF52540">
    <property type="entry name" value="P-loop containing nucleoside triphosphate hydrolases"/>
    <property type="match status" value="2"/>
</dbReference>
<dbReference type="Pfam" id="PF04851">
    <property type="entry name" value="ResIII"/>
    <property type="match status" value="1"/>
</dbReference>
<dbReference type="REBASE" id="253529">
    <property type="entry name" value="HthTH1ORF40P"/>
</dbReference>
<dbReference type="OrthoDB" id="9804145at2"/>
<dbReference type="InterPro" id="IPR045572">
    <property type="entry name" value="RE_endonuc_C"/>
</dbReference>